<sequence length="151" mass="16801">MYDFIDRQVSELDEGGRFLLWSVRFWVRAIGQRRCPSTDIASAFERHGLAEALPHFNMTMLILNRHALNNMGFGPLTCPRVHEAEALLLGILSRMRQNDETDLRNTLALTVEPQWVNPLSAAMSALAIDLAEVAFLPHAPAPLTLPTGGKP</sequence>
<accession>A0A975KAE9</accession>
<dbReference type="AlphaFoldDB" id="A0A975KAE9"/>
<dbReference type="RefSeq" id="WP_212610585.1">
    <property type="nucleotide sequence ID" value="NZ_CP073910.1"/>
</dbReference>
<dbReference type="KEGG" id="spph:KFK14_08625"/>
<reference evidence="1" key="1">
    <citation type="submission" date="2021-04" db="EMBL/GenBank/DDBJ databases">
        <title>Isolation of p-tert-butylphenol degrading bacteria Sphingobium phenoxybenzoativorans Tas13 from active sludge.</title>
        <authorList>
            <person name="Li Y."/>
        </authorList>
    </citation>
    <scope>NUCLEOTIDE SEQUENCE</scope>
    <source>
        <strain evidence="1">Tas13</strain>
    </source>
</reference>
<evidence type="ECO:0000313" key="1">
    <source>
        <dbReference type="EMBL" id="QUT07442.1"/>
    </source>
</evidence>
<dbReference type="EMBL" id="CP073910">
    <property type="protein sequence ID" value="QUT07442.1"/>
    <property type="molecule type" value="Genomic_DNA"/>
</dbReference>
<gene>
    <name evidence="1" type="ORF">KFK14_08625</name>
</gene>
<dbReference type="Proteomes" id="UP000681425">
    <property type="component" value="Chromosome"/>
</dbReference>
<protein>
    <submittedName>
        <fullName evidence="1">Uncharacterized protein</fullName>
    </submittedName>
</protein>
<organism evidence="1 2">
    <name type="scientific">Sphingobium phenoxybenzoativorans</name>
    <dbReference type="NCBI Taxonomy" id="1592790"/>
    <lineage>
        <taxon>Bacteria</taxon>
        <taxon>Pseudomonadati</taxon>
        <taxon>Pseudomonadota</taxon>
        <taxon>Alphaproteobacteria</taxon>
        <taxon>Sphingomonadales</taxon>
        <taxon>Sphingomonadaceae</taxon>
        <taxon>Sphingobium</taxon>
    </lineage>
</organism>
<proteinExistence type="predicted"/>
<name>A0A975KAE9_9SPHN</name>
<evidence type="ECO:0000313" key="2">
    <source>
        <dbReference type="Proteomes" id="UP000681425"/>
    </source>
</evidence>
<keyword evidence="2" id="KW-1185">Reference proteome</keyword>